<dbReference type="GO" id="GO:0034355">
    <property type="term" value="P:NAD+ biosynthetic process via the salvage pathway"/>
    <property type="evidence" value="ECO:0007669"/>
    <property type="project" value="TreeGrafter"/>
</dbReference>
<feature type="domain" description="Nicotinate phosphoribosyltransferase C-terminal" evidence="12">
    <location>
        <begin position="363"/>
        <end position="474"/>
    </location>
</feature>
<evidence type="ECO:0000256" key="6">
    <source>
        <dbReference type="ARBA" id="ARBA00022642"/>
    </source>
</evidence>
<dbReference type="Proteomes" id="UP000655830">
    <property type="component" value="Unassembled WGS sequence"/>
</dbReference>
<dbReference type="NCBIfam" id="NF009131">
    <property type="entry name" value="PRK12484.1"/>
    <property type="match status" value="1"/>
</dbReference>
<dbReference type="InterPro" id="IPR036068">
    <property type="entry name" value="Nicotinate_pribotase-like_C"/>
</dbReference>
<dbReference type="GO" id="GO:0005829">
    <property type="term" value="C:cytosol"/>
    <property type="evidence" value="ECO:0007669"/>
    <property type="project" value="TreeGrafter"/>
</dbReference>
<dbReference type="PANTHER" id="PTHR11098">
    <property type="entry name" value="NICOTINATE PHOSPHORIBOSYLTRANSFERASE"/>
    <property type="match status" value="1"/>
</dbReference>
<dbReference type="Gene3D" id="3.20.140.10">
    <property type="entry name" value="nicotinate phosphoribosyltransferase"/>
    <property type="match status" value="1"/>
</dbReference>
<keyword evidence="7 9" id="KW-0808">Transferase</keyword>
<accession>A0A926IDC7</accession>
<keyword evidence="4" id="KW-0597">Phosphoprotein</keyword>
<organism evidence="13 14">
    <name type="scientific">Zhenhengia yiwuensis</name>
    <dbReference type="NCBI Taxonomy" id="2763666"/>
    <lineage>
        <taxon>Bacteria</taxon>
        <taxon>Bacillati</taxon>
        <taxon>Bacillota</taxon>
        <taxon>Clostridia</taxon>
        <taxon>Lachnospirales</taxon>
        <taxon>Lachnospiraceae</taxon>
        <taxon>Zhenhengia</taxon>
    </lineage>
</organism>
<dbReference type="InterPro" id="IPR041619">
    <property type="entry name" value="NAPRTase_C"/>
</dbReference>
<keyword evidence="5 9" id="KW-0436">Ligase</keyword>
<evidence type="ECO:0000256" key="1">
    <source>
        <dbReference type="ARBA" id="ARBA00004952"/>
    </source>
</evidence>
<evidence type="ECO:0000256" key="5">
    <source>
        <dbReference type="ARBA" id="ARBA00022598"/>
    </source>
</evidence>
<comment type="caution">
    <text evidence="13">The sequence shown here is derived from an EMBL/GenBank/DDBJ whole genome shotgun (WGS) entry which is preliminary data.</text>
</comment>
<dbReference type="GO" id="GO:0047280">
    <property type="term" value="F:nicotinamide phosphoribosyltransferase activity"/>
    <property type="evidence" value="ECO:0007669"/>
    <property type="project" value="UniProtKB-ARBA"/>
</dbReference>
<evidence type="ECO:0000256" key="2">
    <source>
        <dbReference type="ARBA" id="ARBA00010897"/>
    </source>
</evidence>
<dbReference type="PIRSF" id="PIRSF000484">
    <property type="entry name" value="NAPRT"/>
    <property type="match status" value="1"/>
</dbReference>
<dbReference type="InterPro" id="IPR041525">
    <property type="entry name" value="N/Namide_PRibTrfase"/>
</dbReference>
<keyword evidence="13" id="KW-0328">Glycosyltransferase</keyword>
<protein>
    <recommendedName>
        <fullName evidence="3 9">Nicotinate phosphoribosyltransferase</fullName>
        <ecNumber evidence="3 9">6.3.4.21</ecNumber>
    </recommendedName>
</protein>
<dbReference type="InterPro" id="IPR013785">
    <property type="entry name" value="Aldolase_TIM"/>
</dbReference>
<reference evidence="13" key="1">
    <citation type="submission" date="2020-08" db="EMBL/GenBank/DDBJ databases">
        <title>Genome public.</title>
        <authorList>
            <person name="Liu C."/>
            <person name="Sun Q."/>
        </authorList>
    </citation>
    <scope>NUCLEOTIDE SEQUENCE</scope>
    <source>
        <strain evidence="13">NSJ-12</strain>
    </source>
</reference>
<dbReference type="Gene3D" id="3.20.20.70">
    <property type="entry name" value="Aldolase class I"/>
    <property type="match status" value="1"/>
</dbReference>
<dbReference type="Pfam" id="PF17956">
    <property type="entry name" value="NAPRTase_C"/>
    <property type="match status" value="1"/>
</dbReference>
<dbReference type="RefSeq" id="WP_249331732.1">
    <property type="nucleotide sequence ID" value="NZ_JACRSY010000005.1"/>
</dbReference>
<evidence type="ECO:0000256" key="8">
    <source>
        <dbReference type="ARBA" id="ARBA00048668"/>
    </source>
</evidence>
<dbReference type="NCBIfam" id="TIGR01513">
    <property type="entry name" value="NAPRTase_put"/>
    <property type="match status" value="1"/>
</dbReference>
<evidence type="ECO:0000256" key="3">
    <source>
        <dbReference type="ARBA" id="ARBA00013236"/>
    </source>
</evidence>
<dbReference type="PANTHER" id="PTHR11098:SF1">
    <property type="entry name" value="NICOTINATE PHOSPHORIBOSYLTRANSFERASE"/>
    <property type="match status" value="1"/>
</dbReference>
<comment type="catalytic activity">
    <reaction evidence="8 9">
        <text>5-phospho-alpha-D-ribose 1-diphosphate + nicotinate + ATP + H2O = nicotinate beta-D-ribonucleotide + ADP + phosphate + diphosphate</text>
        <dbReference type="Rhea" id="RHEA:36163"/>
        <dbReference type="ChEBI" id="CHEBI:15377"/>
        <dbReference type="ChEBI" id="CHEBI:30616"/>
        <dbReference type="ChEBI" id="CHEBI:32544"/>
        <dbReference type="ChEBI" id="CHEBI:33019"/>
        <dbReference type="ChEBI" id="CHEBI:43474"/>
        <dbReference type="ChEBI" id="CHEBI:57502"/>
        <dbReference type="ChEBI" id="CHEBI:58017"/>
        <dbReference type="ChEBI" id="CHEBI:456216"/>
        <dbReference type="EC" id="6.3.4.21"/>
    </reaction>
</comment>
<feature type="domain" description="Nicotinate/nicotinamide phosphoribosyltransferase" evidence="10">
    <location>
        <begin position="154"/>
        <end position="273"/>
    </location>
</feature>
<dbReference type="InterPro" id="IPR040727">
    <property type="entry name" value="NAPRTase_N"/>
</dbReference>
<name>A0A926IDC7_9FIRM</name>
<dbReference type="FunFam" id="3.20.20.70:FF:000076">
    <property type="entry name" value="Nicotinate phosphoribosyltransferase"/>
    <property type="match status" value="1"/>
</dbReference>
<comment type="PTM">
    <text evidence="9">Transiently phosphorylated on a His residue during the reaction cycle. Phosphorylation strongly increases the affinity for substrates and increases the rate of nicotinate D-ribonucleotide production. Dephosphorylation regenerates the low-affinity form of the enzyme, leading to product release.</text>
</comment>
<evidence type="ECO:0000259" key="11">
    <source>
        <dbReference type="Pfam" id="PF17767"/>
    </source>
</evidence>
<dbReference type="CDD" id="cd01570">
    <property type="entry name" value="NAPRTase_A"/>
    <property type="match status" value="1"/>
</dbReference>
<dbReference type="SUPFAM" id="SSF51690">
    <property type="entry name" value="Nicotinate/Quinolinate PRTase C-terminal domain-like"/>
    <property type="match status" value="1"/>
</dbReference>
<sequence length="484" mass="54252">MSTRNLTLLTDLYQLTMMQGYFENDVNNHEVVFDLFYRNNPSGNGYAICCGLEQAIDYIKNLHFTDGDIEYLDSLNIFSKAFLEYLRSFKFTGDIDAIPEGTVVQPNEPLMRVKAPIFEAQFIETTLLNIINHQSLIATKAARVVRAAEEDTVLEFGLRRAQGPDAGIYGARAAVIGGCHATSNVLTGQMFNVPVAGTHAHSWVMSFDHEIDAFRAYAKLFPNKCILLVDTYDTLGQGVPNAIAVFDEMKAAGISMDSYGIRLDSGDLAYLSKQARRMLDDAGHEDAVISASCDLDEYLIADLKRQGAEISLWGVGTKLITSDDCPSFGGIYKLAAERKTGGEFIPKIKISDNPEKVTNPGIKKVLRIYDKTTGKLKVDLIALEEETIDTNQDLVVRDPKARWKKMKLKAGQYTVRELLVPIFRAGKCVYESPQVMDIRSYAKEELETLWDEYKRLINPASMPVDLSDDLYYLKERMLDAYKTE</sequence>
<dbReference type="Pfam" id="PF17767">
    <property type="entry name" value="NAPRTase_N"/>
    <property type="match status" value="1"/>
</dbReference>
<evidence type="ECO:0000256" key="9">
    <source>
        <dbReference type="RuleBase" id="RU365100"/>
    </source>
</evidence>
<evidence type="ECO:0000256" key="7">
    <source>
        <dbReference type="ARBA" id="ARBA00022679"/>
    </source>
</evidence>
<dbReference type="NCBIfam" id="NF006695">
    <property type="entry name" value="PRK09243.1-2"/>
    <property type="match status" value="1"/>
</dbReference>
<dbReference type="EC" id="6.3.4.21" evidence="3 9"/>
<evidence type="ECO:0000259" key="12">
    <source>
        <dbReference type="Pfam" id="PF17956"/>
    </source>
</evidence>
<dbReference type="EMBL" id="JACRSY010000005">
    <property type="protein sequence ID" value="MBC8578709.1"/>
    <property type="molecule type" value="Genomic_DNA"/>
</dbReference>
<dbReference type="GO" id="GO:0004516">
    <property type="term" value="F:nicotinate phosphoribosyltransferase activity"/>
    <property type="evidence" value="ECO:0007669"/>
    <property type="project" value="UniProtKB-UniRule"/>
</dbReference>
<keyword evidence="6 9" id="KW-0662">Pyridine nucleotide biosynthesis</keyword>
<dbReference type="InterPro" id="IPR006405">
    <property type="entry name" value="Nic_PRibTrfase_pncB"/>
</dbReference>
<comment type="similarity">
    <text evidence="2 9">Belongs to the NAPRTase family.</text>
</comment>
<keyword evidence="14" id="KW-1185">Reference proteome</keyword>
<comment type="pathway">
    <text evidence="1 9">Cofactor biosynthesis; NAD(+) biosynthesis; nicotinate D-ribonucleotide from nicotinate: step 1/1.</text>
</comment>
<dbReference type="AlphaFoldDB" id="A0A926IDC7"/>
<dbReference type="InterPro" id="IPR007229">
    <property type="entry name" value="Nic_PRibTrfase-Fam"/>
</dbReference>
<gene>
    <name evidence="13" type="ORF">H8718_04095</name>
</gene>
<feature type="domain" description="Nicotinate phosphoribosyltransferase N-terminal" evidence="11">
    <location>
        <begin position="8"/>
        <end position="132"/>
    </location>
</feature>
<dbReference type="SUPFAM" id="SSF54675">
    <property type="entry name" value="Nicotinate/Quinolinate PRTase N-terminal domain-like"/>
    <property type="match status" value="1"/>
</dbReference>
<proteinExistence type="inferred from homology"/>
<dbReference type="Pfam" id="PF04095">
    <property type="entry name" value="NAPRTase"/>
    <property type="match status" value="1"/>
</dbReference>
<evidence type="ECO:0000313" key="13">
    <source>
        <dbReference type="EMBL" id="MBC8578709.1"/>
    </source>
</evidence>
<comment type="function">
    <text evidence="9">Catalyzes the first step in the biosynthesis of NAD from nicotinic acid, the ATP-dependent synthesis of beta-nicotinate D-ribonucleotide from nicotinate and 5-phospho-D-ribose 1-phosphate.</text>
</comment>
<evidence type="ECO:0000313" key="14">
    <source>
        <dbReference type="Proteomes" id="UP000655830"/>
    </source>
</evidence>
<evidence type="ECO:0000259" key="10">
    <source>
        <dbReference type="Pfam" id="PF04095"/>
    </source>
</evidence>
<evidence type="ECO:0000256" key="4">
    <source>
        <dbReference type="ARBA" id="ARBA00022553"/>
    </source>
</evidence>